<proteinExistence type="predicted"/>
<name>A0ABP8N4I5_9BACT</name>
<keyword evidence="1" id="KW-0472">Membrane</keyword>
<comment type="caution">
    <text evidence="2">The sequence shown here is derived from an EMBL/GenBank/DDBJ whole genome shotgun (WGS) entry which is preliminary data.</text>
</comment>
<dbReference type="RefSeq" id="WP_345324849.1">
    <property type="nucleotide sequence ID" value="NZ_BAABGA010000049.1"/>
</dbReference>
<accession>A0ABP8N4I5</accession>
<organism evidence="2 3">
    <name type="scientific">Novipirellula rosea</name>
    <dbReference type="NCBI Taxonomy" id="1031540"/>
    <lineage>
        <taxon>Bacteria</taxon>
        <taxon>Pseudomonadati</taxon>
        <taxon>Planctomycetota</taxon>
        <taxon>Planctomycetia</taxon>
        <taxon>Pirellulales</taxon>
        <taxon>Pirellulaceae</taxon>
        <taxon>Novipirellula</taxon>
    </lineage>
</organism>
<sequence>MQNLFTAIQTLPWDTVVLLALLATAIVIIAICLGRTVNIGCGAIHIAGTQVPPVETKKDEQR</sequence>
<keyword evidence="3" id="KW-1185">Reference proteome</keyword>
<keyword evidence="1" id="KW-0812">Transmembrane</keyword>
<keyword evidence="1" id="KW-1133">Transmembrane helix</keyword>
<dbReference type="EMBL" id="BAABGA010000049">
    <property type="protein sequence ID" value="GAA4459743.1"/>
    <property type="molecule type" value="Genomic_DNA"/>
</dbReference>
<evidence type="ECO:0000313" key="2">
    <source>
        <dbReference type="EMBL" id="GAA4459743.1"/>
    </source>
</evidence>
<feature type="transmembrane region" description="Helical" evidence="1">
    <location>
        <begin position="15"/>
        <end position="34"/>
    </location>
</feature>
<protein>
    <submittedName>
        <fullName evidence="2">Uncharacterized protein</fullName>
    </submittedName>
</protein>
<gene>
    <name evidence="2" type="ORF">GCM10023156_39730</name>
</gene>
<dbReference type="Proteomes" id="UP001500840">
    <property type="component" value="Unassembled WGS sequence"/>
</dbReference>
<evidence type="ECO:0000313" key="3">
    <source>
        <dbReference type="Proteomes" id="UP001500840"/>
    </source>
</evidence>
<reference evidence="3" key="1">
    <citation type="journal article" date="2019" name="Int. J. Syst. Evol. Microbiol.">
        <title>The Global Catalogue of Microorganisms (GCM) 10K type strain sequencing project: providing services to taxonomists for standard genome sequencing and annotation.</title>
        <authorList>
            <consortium name="The Broad Institute Genomics Platform"/>
            <consortium name="The Broad Institute Genome Sequencing Center for Infectious Disease"/>
            <person name="Wu L."/>
            <person name="Ma J."/>
        </authorList>
    </citation>
    <scope>NUCLEOTIDE SEQUENCE [LARGE SCALE GENOMIC DNA]</scope>
    <source>
        <strain evidence="3">JCM 17759</strain>
    </source>
</reference>
<evidence type="ECO:0000256" key="1">
    <source>
        <dbReference type="SAM" id="Phobius"/>
    </source>
</evidence>